<comment type="caution">
    <text evidence="1">The sequence shown here is derived from an EMBL/GenBank/DDBJ whole genome shotgun (WGS) entry which is preliminary data.</text>
</comment>
<dbReference type="Proteomes" id="UP000762676">
    <property type="component" value="Unassembled WGS sequence"/>
</dbReference>
<dbReference type="AlphaFoldDB" id="A0AAV4EPQ3"/>
<reference evidence="1 2" key="1">
    <citation type="journal article" date="2021" name="Elife">
        <title>Chloroplast acquisition without the gene transfer in kleptoplastic sea slugs, Plakobranchus ocellatus.</title>
        <authorList>
            <person name="Maeda T."/>
            <person name="Takahashi S."/>
            <person name="Yoshida T."/>
            <person name="Shimamura S."/>
            <person name="Takaki Y."/>
            <person name="Nagai Y."/>
            <person name="Toyoda A."/>
            <person name="Suzuki Y."/>
            <person name="Arimoto A."/>
            <person name="Ishii H."/>
            <person name="Satoh N."/>
            <person name="Nishiyama T."/>
            <person name="Hasebe M."/>
            <person name="Maruyama T."/>
            <person name="Minagawa J."/>
            <person name="Obokata J."/>
            <person name="Shigenobu S."/>
        </authorList>
    </citation>
    <scope>NUCLEOTIDE SEQUENCE [LARGE SCALE GENOMIC DNA]</scope>
</reference>
<gene>
    <name evidence="1" type="ORF">ElyMa_005455200</name>
</gene>
<dbReference type="EMBL" id="BMAT01010882">
    <property type="protein sequence ID" value="GFR62405.1"/>
    <property type="molecule type" value="Genomic_DNA"/>
</dbReference>
<keyword evidence="2" id="KW-1185">Reference proteome</keyword>
<evidence type="ECO:0000313" key="2">
    <source>
        <dbReference type="Proteomes" id="UP000762676"/>
    </source>
</evidence>
<name>A0AAV4EPQ3_9GAST</name>
<protein>
    <submittedName>
        <fullName evidence="1">Uncharacterized protein</fullName>
    </submittedName>
</protein>
<organism evidence="1 2">
    <name type="scientific">Elysia marginata</name>
    <dbReference type="NCBI Taxonomy" id="1093978"/>
    <lineage>
        <taxon>Eukaryota</taxon>
        <taxon>Metazoa</taxon>
        <taxon>Spiralia</taxon>
        <taxon>Lophotrochozoa</taxon>
        <taxon>Mollusca</taxon>
        <taxon>Gastropoda</taxon>
        <taxon>Heterobranchia</taxon>
        <taxon>Euthyneura</taxon>
        <taxon>Panpulmonata</taxon>
        <taxon>Sacoglossa</taxon>
        <taxon>Placobranchoidea</taxon>
        <taxon>Plakobranchidae</taxon>
        <taxon>Elysia</taxon>
    </lineage>
</organism>
<proteinExistence type="predicted"/>
<sequence>MPSYQRQCKIGCKNKSHTRHRIFYNTYDEAVQVLTKTRPPPHPFSPKSSKRCYPFPRASLEIYVKRVTTKYLRGRGNLFHVVGGDGGGGGSSSSSNIVEVVVVVVVVV</sequence>
<evidence type="ECO:0000313" key="1">
    <source>
        <dbReference type="EMBL" id="GFR62405.1"/>
    </source>
</evidence>
<accession>A0AAV4EPQ3</accession>